<reference evidence="2" key="1">
    <citation type="submission" date="2018-06" db="EMBL/GenBank/DDBJ databases">
        <authorList>
            <person name="Zhirakovskaya E."/>
        </authorList>
    </citation>
    <scope>NUCLEOTIDE SEQUENCE</scope>
</reference>
<evidence type="ECO:0000313" key="2">
    <source>
        <dbReference type="EMBL" id="VAW26795.1"/>
    </source>
</evidence>
<dbReference type="EMBL" id="UOET01000060">
    <property type="protein sequence ID" value="VAW26795.1"/>
    <property type="molecule type" value="Genomic_DNA"/>
</dbReference>
<gene>
    <name evidence="2" type="ORF">MNBD_BACTEROID07-773</name>
</gene>
<evidence type="ECO:0000256" key="1">
    <source>
        <dbReference type="SAM" id="Phobius"/>
    </source>
</evidence>
<accession>A0A3B0U7B7</accession>
<keyword evidence="1" id="KW-0812">Transmembrane</keyword>
<keyword evidence="1" id="KW-0472">Membrane</keyword>
<protein>
    <recommendedName>
        <fullName evidence="3">DoxX family protein</fullName>
    </recommendedName>
</protein>
<name>A0A3B0U7B7_9ZZZZ</name>
<keyword evidence="1" id="KW-1133">Transmembrane helix</keyword>
<sequence>FFLLLTSHDGVTTGLPFRELTKDFLWIWLLVFAVLHLVVFTGGLLLLLINKVSGYILFIVAMPSILLANAVINNEINFTSWGILLIFGFFIWNGRKQVG</sequence>
<feature type="transmembrane region" description="Helical" evidence="1">
    <location>
        <begin position="25"/>
        <end position="48"/>
    </location>
</feature>
<evidence type="ECO:0008006" key="3">
    <source>
        <dbReference type="Google" id="ProtNLM"/>
    </source>
</evidence>
<organism evidence="2">
    <name type="scientific">hydrothermal vent metagenome</name>
    <dbReference type="NCBI Taxonomy" id="652676"/>
    <lineage>
        <taxon>unclassified sequences</taxon>
        <taxon>metagenomes</taxon>
        <taxon>ecological metagenomes</taxon>
    </lineage>
</organism>
<feature type="transmembrane region" description="Helical" evidence="1">
    <location>
        <begin position="78"/>
        <end position="94"/>
    </location>
</feature>
<feature type="non-terminal residue" evidence="2">
    <location>
        <position position="1"/>
    </location>
</feature>
<feature type="transmembrane region" description="Helical" evidence="1">
    <location>
        <begin position="55"/>
        <end position="72"/>
    </location>
</feature>
<proteinExistence type="predicted"/>
<dbReference type="AlphaFoldDB" id="A0A3B0U7B7"/>